<keyword evidence="1" id="KW-0472">Membrane</keyword>
<dbReference type="OrthoDB" id="2329963at2"/>
<evidence type="ECO:0000313" key="2">
    <source>
        <dbReference type="EMBL" id="PVY86160.1"/>
    </source>
</evidence>
<gene>
    <name evidence="2" type="ORF">C7384_10173</name>
</gene>
<dbReference type="AlphaFoldDB" id="A0A2U1DEQ3"/>
<sequence>MKKILRRFEIQQLFLMIILAYGLPQLGDWLGWYGVTPIVWIFFILNGGYALYFGWQIRKHGLSPLWLVVQPLIFALLTTLLLNLVSNQYGYYFSLFYLILSLFTFLRDTRDDPDENFVSVENGFHDLGN</sequence>
<dbReference type="Proteomes" id="UP000245433">
    <property type="component" value="Unassembled WGS sequence"/>
</dbReference>
<evidence type="ECO:0000313" key="3">
    <source>
        <dbReference type="Proteomes" id="UP000245433"/>
    </source>
</evidence>
<keyword evidence="1" id="KW-1133">Transmembrane helix</keyword>
<protein>
    <submittedName>
        <fullName evidence="2">Uncharacterized protein</fullName>
    </submittedName>
</protein>
<proteinExistence type="predicted"/>
<name>A0A2U1DEQ3_9LACO</name>
<dbReference type="RefSeq" id="WP_089937315.1">
    <property type="nucleotide sequence ID" value="NZ_CAKOEW010000004.1"/>
</dbReference>
<evidence type="ECO:0000256" key="1">
    <source>
        <dbReference type="SAM" id="Phobius"/>
    </source>
</evidence>
<keyword evidence="3" id="KW-1185">Reference proteome</keyword>
<feature type="transmembrane region" description="Helical" evidence="1">
    <location>
        <begin position="38"/>
        <end position="55"/>
    </location>
</feature>
<feature type="transmembrane region" description="Helical" evidence="1">
    <location>
        <begin position="89"/>
        <end position="106"/>
    </location>
</feature>
<reference evidence="2 3" key="1">
    <citation type="submission" date="2018-04" db="EMBL/GenBank/DDBJ databases">
        <title>Genomic Encyclopedia of Type Strains, Phase IV (KMG-IV): sequencing the most valuable type-strain genomes for metagenomic binning, comparative biology and taxonomic classification.</title>
        <authorList>
            <person name="Goeker M."/>
        </authorList>
    </citation>
    <scope>NUCLEOTIDE SEQUENCE [LARGE SCALE GENOMIC DNA]</scope>
    <source>
        <strain evidence="2 3">DSM 28795</strain>
    </source>
</reference>
<keyword evidence="1" id="KW-0812">Transmembrane</keyword>
<accession>A0A2U1DEQ3</accession>
<feature type="transmembrane region" description="Helical" evidence="1">
    <location>
        <begin position="12"/>
        <end position="32"/>
    </location>
</feature>
<comment type="caution">
    <text evidence="2">The sequence shown here is derived from an EMBL/GenBank/DDBJ whole genome shotgun (WGS) entry which is preliminary data.</text>
</comment>
<feature type="transmembrane region" description="Helical" evidence="1">
    <location>
        <begin position="62"/>
        <end position="83"/>
    </location>
</feature>
<dbReference type="EMBL" id="QEKT01000001">
    <property type="protein sequence ID" value="PVY86160.1"/>
    <property type="molecule type" value="Genomic_DNA"/>
</dbReference>
<organism evidence="2 3">
    <name type="scientific">Convivina intestini</name>
    <dbReference type="NCBI Taxonomy" id="1505726"/>
    <lineage>
        <taxon>Bacteria</taxon>
        <taxon>Bacillati</taxon>
        <taxon>Bacillota</taxon>
        <taxon>Bacilli</taxon>
        <taxon>Lactobacillales</taxon>
        <taxon>Lactobacillaceae</taxon>
        <taxon>Convivina</taxon>
    </lineage>
</organism>